<dbReference type="GO" id="GO:0006310">
    <property type="term" value="P:DNA recombination"/>
    <property type="evidence" value="ECO:0007669"/>
    <property type="project" value="UniProtKB-KW"/>
</dbReference>
<reference evidence="3 4" key="1">
    <citation type="journal article" date="2006" name="Science">
        <title>The genome of black cottonwood, Populus trichocarpa (Torr. &amp; Gray).</title>
        <authorList>
            <person name="Tuskan G.A."/>
            <person name="Difazio S."/>
            <person name="Jansson S."/>
            <person name="Bohlmann J."/>
            <person name="Grigoriev I."/>
            <person name="Hellsten U."/>
            <person name="Putnam N."/>
            <person name="Ralph S."/>
            <person name="Rombauts S."/>
            <person name="Salamov A."/>
            <person name="Schein J."/>
            <person name="Sterck L."/>
            <person name="Aerts A."/>
            <person name="Bhalerao R.R."/>
            <person name="Bhalerao R.P."/>
            <person name="Blaudez D."/>
            <person name="Boerjan W."/>
            <person name="Brun A."/>
            <person name="Brunner A."/>
            <person name="Busov V."/>
            <person name="Campbell M."/>
            <person name="Carlson J."/>
            <person name="Chalot M."/>
            <person name="Chapman J."/>
            <person name="Chen G.L."/>
            <person name="Cooper D."/>
            <person name="Coutinho P.M."/>
            <person name="Couturier J."/>
            <person name="Covert S."/>
            <person name="Cronk Q."/>
            <person name="Cunningham R."/>
            <person name="Davis J."/>
            <person name="Degroeve S."/>
            <person name="Dejardin A."/>
            <person name="Depamphilis C."/>
            <person name="Detter J."/>
            <person name="Dirks B."/>
            <person name="Dubchak I."/>
            <person name="Duplessis S."/>
            <person name="Ehlting J."/>
            <person name="Ellis B."/>
            <person name="Gendler K."/>
            <person name="Goodstein D."/>
            <person name="Gribskov M."/>
            <person name="Grimwood J."/>
            <person name="Groover A."/>
            <person name="Gunter L."/>
            <person name="Hamberger B."/>
            <person name="Heinze B."/>
            <person name="Helariutta Y."/>
            <person name="Henrissat B."/>
            <person name="Holligan D."/>
            <person name="Holt R."/>
            <person name="Huang W."/>
            <person name="Islam-Faridi N."/>
            <person name="Jones S."/>
            <person name="Jones-Rhoades M."/>
            <person name="Jorgensen R."/>
            <person name="Joshi C."/>
            <person name="Kangasjarvi J."/>
            <person name="Karlsson J."/>
            <person name="Kelleher C."/>
            <person name="Kirkpatrick R."/>
            <person name="Kirst M."/>
            <person name="Kohler A."/>
            <person name="Kalluri U."/>
            <person name="Larimer F."/>
            <person name="Leebens-Mack J."/>
            <person name="Leple J.C."/>
            <person name="Locascio P."/>
            <person name="Lou Y."/>
            <person name="Lucas S."/>
            <person name="Martin F."/>
            <person name="Montanini B."/>
            <person name="Napoli C."/>
            <person name="Nelson D.R."/>
            <person name="Nelson C."/>
            <person name="Nieminen K."/>
            <person name="Nilsson O."/>
            <person name="Pereda V."/>
            <person name="Peter G."/>
            <person name="Philippe R."/>
            <person name="Pilate G."/>
            <person name="Poliakov A."/>
            <person name="Razumovskaya J."/>
            <person name="Richardson P."/>
            <person name="Rinaldi C."/>
            <person name="Ritland K."/>
            <person name="Rouze P."/>
            <person name="Ryaboy D."/>
            <person name="Schmutz J."/>
            <person name="Schrader J."/>
            <person name="Segerman B."/>
            <person name="Shin H."/>
            <person name="Siddiqui A."/>
            <person name="Sterky F."/>
            <person name="Terry A."/>
            <person name="Tsai C.J."/>
            <person name="Uberbacher E."/>
            <person name="Unneberg P."/>
            <person name="Vahala J."/>
            <person name="Wall K."/>
            <person name="Wessler S."/>
            <person name="Yang G."/>
            <person name="Yin T."/>
            <person name="Douglas C."/>
            <person name="Marra M."/>
            <person name="Sandberg G."/>
            <person name="Van de Peer Y."/>
            <person name="Rokhsar D."/>
        </authorList>
    </citation>
    <scope>NUCLEOTIDE SEQUENCE [LARGE SCALE GENOMIC DNA]</scope>
    <source>
        <strain evidence="4">cv. Nisqually</strain>
    </source>
</reference>
<dbReference type="STRING" id="3694.A0A2K2CAY7"/>
<dbReference type="InterPro" id="IPR010285">
    <property type="entry name" value="DNA_helicase_pif1-like_DEAD"/>
</dbReference>
<dbReference type="GO" id="GO:0006281">
    <property type="term" value="P:DNA repair"/>
    <property type="evidence" value="ECO:0007669"/>
    <property type="project" value="UniProtKB-KW"/>
</dbReference>
<proteinExistence type="inferred from homology"/>
<gene>
    <name evidence="3" type="ORF">POPTR_001G395800</name>
</gene>
<dbReference type="GO" id="GO:0005524">
    <property type="term" value="F:ATP binding"/>
    <property type="evidence" value="ECO:0007669"/>
    <property type="project" value="UniProtKB-KW"/>
</dbReference>
<comment type="similarity">
    <text evidence="1">Belongs to the helicase family.</text>
</comment>
<evidence type="ECO:0000313" key="3">
    <source>
        <dbReference type="EMBL" id="PNT59188.1"/>
    </source>
</evidence>
<keyword evidence="1" id="KW-0347">Helicase</keyword>
<accession>A0A2K2CAY7</accession>
<sequence length="572" mass="65035">MLIVRHNQILPKLHITVQFQRFPHPTCLTLAIDMQSMSMLSPYKHDPSSNDIGGLVVGDIGNFHSEHDIIIEHSSGSLQRISKLHPKFMSLQYPLLFPYGDDGYQCNIMFADQDHQPQGKHSQVPMRAYYAYLINKRFLVDAFVNVEEDRLDYIRPNQGDLISGVYKGIHKYVSKGPDRCRMDVEKEKNDEIKAYLNCHFIYPYEAVCRLLEFAIHSRNPPVEHPQIFQTNLFGIPSRSSGPQEQKGLIMVVQHMFILQQLACKSLGLLGDDKEWADALCEAIATATSPQIRQVFVSLVLFYEVVALPGIASLLLLGGRTTPSLFKIPLTVFETSSYEIKKNMDLSRLLEMTSLIIWDEAPINNRCCFEVLDRSLHDELACNGPHNQNQPFGGKSILLGGDFRQILPVIPRGTREEIIHAYFSSSPLWHKFKLFTLNENTDTEKKELQLFAKWILMIGNEEISDIPFEDDYDASLIKISAELLLDTSSNPIASMVSAFYPHISKPSPKSYPFSKESNKSKHVYLSNDSVYTSSSNAENADLLYSVEFINQLEFNIVPSHKLSLKIRTTIMLL</sequence>
<protein>
    <recommendedName>
        <fullName evidence="1">ATP-dependent DNA helicase</fullName>
        <ecNumber evidence="1">5.6.2.3</ecNumber>
    </recommendedName>
</protein>
<evidence type="ECO:0000313" key="4">
    <source>
        <dbReference type="Proteomes" id="UP000006729"/>
    </source>
</evidence>
<dbReference type="InterPro" id="IPR027417">
    <property type="entry name" value="P-loop_NTPase"/>
</dbReference>
<organism evidence="3 4">
    <name type="scientific">Populus trichocarpa</name>
    <name type="common">Western balsam poplar</name>
    <name type="synonym">Populus balsamifera subsp. trichocarpa</name>
    <dbReference type="NCBI Taxonomy" id="3694"/>
    <lineage>
        <taxon>Eukaryota</taxon>
        <taxon>Viridiplantae</taxon>
        <taxon>Streptophyta</taxon>
        <taxon>Embryophyta</taxon>
        <taxon>Tracheophyta</taxon>
        <taxon>Spermatophyta</taxon>
        <taxon>Magnoliopsida</taxon>
        <taxon>eudicotyledons</taxon>
        <taxon>Gunneridae</taxon>
        <taxon>Pentapetalae</taxon>
        <taxon>rosids</taxon>
        <taxon>fabids</taxon>
        <taxon>Malpighiales</taxon>
        <taxon>Salicaceae</taxon>
        <taxon>Saliceae</taxon>
        <taxon>Populus</taxon>
    </lineage>
</organism>
<dbReference type="GO" id="GO:0000723">
    <property type="term" value="P:telomere maintenance"/>
    <property type="evidence" value="ECO:0007669"/>
    <property type="project" value="InterPro"/>
</dbReference>
<keyword evidence="1" id="KW-0227">DNA damage</keyword>
<feature type="domain" description="DNA helicase Pif1-like DEAD-box helicase" evidence="2">
    <location>
        <begin position="304"/>
        <end position="464"/>
    </location>
</feature>
<dbReference type="GO" id="GO:0043139">
    <property type="term" value="F:5'-3' DNA helicase activity"/>
    <property type="evidence" value="ECO:0007669"/>
    <property type="project" value="UniProtKB-EC"/>
</dbReference>
<name>A0A2K2CAY7_POPTR</name>
<dbReference type="InParanoid" id="A0A2K2CAY7"/>
<dbReference type="PANTHER" id="PTHR10492:SF57">
    <property type="entry name" value="ATP-DEPENDENT DNA HELICASE"/>
    <property type="match status" value="1"/>
</dbReference>
<evidence type="ECO:0000256" key="1">
    <source>
        <dbReference type="RuleBase" id="RU363044"/>
    </source>
</evidence>
<dbReference type="GO" id="GO:0016887">
    <property type="term" value="F:ATP hydrolysis activity"/>
    <property type="evidence" value="ECO:0007669"/>
    <property type="project" value="RHEA"/>
</dbReference>
<keyword evidence="1" id="KW-0067">ATP-binding</keyword>
<dbReference type="EMBL" id="CM009290">
    <property type="protein sequence ID" value="PNT59188.1"/>
    <property type="molecule type" value="Genomic_DNA"/>
</dbReference>
<evidence type="ECO:0000259" key="2">
    <source>
        <dbReference type="Pfam" id="PF05970"/>
    </source>
</evidence>
<keyword evidence="1" id="KW-0234">DNA repair</keyword>
<dbReference type="Proteomes" id="UP000006729">
    <property type="component" value="Chromosome 1"/>
</dbReference>
<dbReference type="EC" id="5.6.2.3" evidence="1"/>
<dbReference type="Pfam" id="PF05970">
    <property type="entry name" value="PIF1"/>
    <property type="match status" value="1"/>
</dbReference>
<keyword evidence="1" id="KW-0547">Nucleotide-binding</keyword>
<dbReference type="PANTHER" id="PTHR10492">
    <property type="match status" value="1"/>
</dbReference>
<dbReference type="AlphaFoldDB" id="A0A2K2CAY7"/>
<keyword evidence="1" id="KW-0378">Hydrolase</keyword>
<keyword evidence="4" id="KW-1185">Reference proteome</keyword>
<comment type="cofactor">
    <cofactor evidence="1">
        <name>Mg(2+)</name>
        <dbReference type="ChEBI" id="CHEBI:18420"/>
    </cofactor>
</comment>
<dbReference type="Gene3D" id="3.40.50.300">
    <property type="entry name" value="P-loop containing nucleotide triphosphate hydrolases"/>
    <property type="match status" value="1"/>
</dbReference>
<comment type="catalytic activity">
    <reaction evidence="1">
        <text>ATP + H2O = ADP + phosphate + H(+)</text>
        <dbReference type="Rhea" id="RHEA:13065"/>
        <dbReference type="ChEBI" id="CHEBI:15377"/>
        <dbReference type="ChEBI" id="CHEBI:15378"/>
        <dbReference type="ChEBI" id="CHEBI:30616"/>
        <dbReference type="ChEBI" id="CHEBI:43474"/>
        <dbReference type="ChEBI" id="CHEBI:456216"/>
        <dbReference type="EC" id="5.6.2.3"/>
    </reaction>
</comment>
<keyword evidence="1" id="KW-0233">DNA recombination</keyword>